<evidence type="ECO:0000313" key="3">
    <source>
        <dbReference type="EMBL" id="TQF01488.1"/>
    </source>
</evidence>
<dbReference type="Gene3D" id="3.40.1350.10">
    <property type="match status" value="1"/>
</dbReference>
<reference evidence="3 4" key="1">
    <citation type="submission" date="2019-06" db="EMBL/GenBank/DDBJ databases">
        <title>Description of Kitasatospora acidophila sp. nov. isolated from pine grove soil, and reclassification of Streptomyces novaecaesareae to Kitasatospora novaeceasareae comb. nov.</title>
        <authorList>
            <person name="Kim M.J."/>
        </authorList>
    </citation>
    <scope>NUCLEOTIDE SEQUENCE [LARGE SCALE GENOMIC DNA]</scope>
    <source>
        <strain evidence="3 4">MMS16-CNU292</strain>
    </source>
</reference>
<dbReference type="InterPro" id="IPR052906">
    <property type="entry name" value="Type_IV_Methyl-Rstrct_Enzyme"/>
</dbReference>
<organism evidence="3 4">
    <name type="scientific">Kitasatospora acidiphila</name>
    <dbReference type="NCBI Taxonomy" id="2567942"/>
    <lineage>
        <taxon>Bacteria</taxon>
        <taxon>Bacillati</taxon>
        <taxon>Actinomycetota</taxon>
        <taxon>Actinomycetes</taxon>
        <taxon>Kitasatosporales</taxon>
        <taxon>Streptomycetaceae</taxon>
        <taxon>Kitasatospora</taxon>
    </lineage>
</organism>
<keyword evidence="4" id="KW-1185">Reference proteome</keyword>
<dbReference type="Proteomes" id="UP000319103">
    <property type="component" value="Unassembled WGS sequence"/>
</dbReference>
<dbReference type="PANTHER" id="PTHR30015">
    <property type="entry name" value="MRR RESTRICTION SYSTEM PROTEIN"/>
    <property type="match status" value="1"/>
</dbReference>
<dbReference type="AlphaFoldDB" id="A0A540VXK1"/>
<dbReference type="GO" id="GO:0015666">
    <property type="term" value="F:restriction endodeoxyribonuclease activity"/>
    <property type="evidence" value="ECO:0007669"/>
    <property type="project" value="TreeGrafter"/>
</dbReference>
<evidence type="ECO:0000256" key="1">
    <source>
        <dbReference type="SAM" id="Phobius"/>
    </source>
</evidence>
<dbReference type="InterPro" id="IPR007560">
    <property type="entry name" value="Restrct_endonuc_IV_Mrr"/>
</dbReference>
<keyword evidence="1" id="KW-0812">Transmembrane</keyword>
<dbReference type="GO" id="GO:0009307">
    <property type="term" value="P:DNA restriction-modification system"/>
    <property type="evidence" value="ECO:0007669"/>
    <property type="project" value="InterPro"/>
</dbReference>
<proteinExistence type="predicted"/>
<sequence>MTARRPPARRRSSGRRPKKAATGSDELWLFVVGAVVALAVVVTVLRWLATHVWVLVLLALIGAGVAVFFVRRLLDQQRAEQARQLADLERQRRLRLTLTGPGGLDHMRHDAFEFAVRDLLLRDGCTAHRVGQGGDQSADVLATDPMGRTWVLQCKHKQDPIGGAPVSVGVLYSLVGANERVHKAQVPVVVTNGRFTKPSVKWGAEQNVLLVDRDLLGRWASSGRPLWDLLPRVPGPRGAQGG</sequence>
<gene>
    <name evidence="3" type="ORF">E6W39_03540</name>
</gene>
<keyword evidence="3" id="KW-0378">Hydrolase</keyword>
<dbReference type="SUPFAM" id="SSF52980">
    <property type="entry name" value="Restriction endonuclease-like"/>
    <property type="match status" value="1"/>
</dbReference>
<evidence type="ECO:0000313" key="4">
    <source>
        <dbReference type="Proteomes" id="UP000319103"/>
    </source>
</evidence>
<feature type="domain" description="Restriction endonuclease type IV Mrr" evidence="2">
    <location>
        <begin position="104"/>
        <end position="219"/>
    </location>
</feature>
<keyword evidence="3" id="KW-0255">Endonuclease</keyword>
<feature type="transmembrane region" description="Helical" evidence="1">
    <location>
        <begin position="27"/>
        <end position="47"/>
    </location>
</feature>
<dbReference type="GO" id="GO:0003677">
    <property type="term" value="F:DNA binding"/>
    <property type="evidence" value="ECO:0007669"/>
    <property type="project" value="InterPro"/>
</dbReference>
<dbReference type="EMBL" id="VIGB01000003">
    <property type="protein sequence ID" value="TQF01488.1"/>
    <property type="molecule type" value="Genomic_DNA"/>
</dbReference>
<keyword evidence="1" id="KW-1133">Transmembrane helix</keyword>
<keyword evidence="3" id="KW-0540">Nuclease</keyword>
<dbReference type="PANTHER" id="PTHR30015:SF6">
    <property type="entry name" value="SLL1429 PROTEIN"/>
    <property type="match status" value="1"/>
</dbReference>
<evidence type="ECO:0000259" key="2">
    <source>
        <dbReference type="Pfam" id="PF04471"/>
    </source>
</evidence>
<comment type="caution">
    <text evidence="3">The sequence shown here is derived from an EMBL/GenBank/DDBJ whole genome shotgun (WGS) entry which is preliminary data.</text>
</comment>
<dbReference type="OrthoDB" id="5181666at2"/>
<dbReference type="RefSeq" id="WP_141632218.1">
    <property type="nucleotide sequence ID" value="NZ_VIGB01000003.1"/>
</dbReference>
<dbReference type="Pfam" id="PF04471">
    <property type="entry name" value="Mrr_cat"/>
    <property type="match status" value="1"/>
</dbReference>
<accession>A0A540VXK1</accession>
<dbReference type="InterPro" id="IPR011335">
    <property type="entry name" value="Restrct_endonuc-II-like"/>
</dbReference>
<name>A0A540VXK1_9ACTN</name>
<dbReference type="InterPro" id="IPR011856">
    <property type="entry name" value="tRNA_endonuc-like_dom_sf"/>
</dbReference>
<keyword evidence="1" id="KW-0472">Membrane</keyword>
<feature type="transmembrane region" description="Helical" evidence="1">
    <location>
        <begin position="53"/>
        <end position="74"/>
    </location>
</feature>
<protein>
    <submittedName>
        <fullName evidence="3">Restriction endonuclease</fullName>
    </submittedName>
</protein>